<dbReference type="SMART" id="SM00220">
    <property type="entry name" value="S_TKc"/>
    <property type="match status" value="1"/>
</dbReference>
<evidence type="ECO:0000256" key="5">
    <source>
        <dbReference type="ARBA" id="ARBA00022614"/>
    </source>
</evidence>
<dbReference type="HOGENOM" id="CLU_245889_0_0_1"/>
<dbReference type="FunFam" id="3.80.10.10:FF:000095">
    <property type="entry name" value="LRR receptor-like serine/threonine-protein kinase GSO1"/>
    <property type="match status" value="2"/>
</dbReference>
<evidence type="ECO:0000256" key="9">
    <source>
        <dbReference type="ARBA" id="ARBA00022989"/>
    </source>
</evidence>
<dbReference type="Pfam" id="PF08263">
    <property type="entry name" value="LRRNT_2"/>
    <property type="match status" value="2"/>
</dbReference>
<dbReference type="Gene3D" id="1.10.510.10">
    <property type="entry name" value="Transferase(Phosphotransferase) domain 1"/>
    <property type="match status" value="1"/>
</dbReference>
<dbReference type="InterPro" id="IPR055414">
    <property type="entry name" value="LRR_R13L4/SHOC2-like"/>
</dbReference>
<keyword evidence="7 13" id="KW-0732">Signal</keyword>
<keyword evidence="5" id="KW-0433">Leucine-rich repeat</keyword>
<keyword evidence="6" id="KW-0812">Transmembrane</keyword>
<dbReference type="PANTHER" id="PTHR48054:SF47">
    <property type="entry name" value="OS06G0179800 PROTEIN"/>
    <property type="match status" value="1"/>
</dbReference>
<dbReference type="InterPro" id="IPR013210">
    <property type="entry name" value="LRR_N_plant-typ"/>
</dbReference>
<evidence type="ECO:0000313" key="15">
    <source>
        <dbReference type="EnsemblPlants" id="Bo3g042800.1"/>
    </source>
</evidence>
<dbReference type="Pfam" id="PF00560">
    <property type="entry name" value="LRR_1"/>
    <property type="match status" value="10"/>
</dbReference>
<dbReference type="InterPro" id="IPR011009">
    <property type="entry name" value="Kinase-like_dom_sf"/>
</dbReference>
<evidence type="ECO:0000256" key="8">
    <source>
        <dbReference type="ARBA" id="ARBA00022737"/>
    </source>
</evidence>
<accession>A0A0D3B7Q7</accession>
<dbReference type="SUPFAM" id="SSF52047">
    <property type="entry name" value="RNI-like"/>
    <property type="match status" value="1"/>
</dbReference>
<dbReference type="PROSITE" id="PS00108">
    <property type="entry name" value="PROTEIN_KINASE_ST"/>
    <property type="match status" value="1"/>
</dbReference>
<dbReference type="eggNOG" id="KOG0619">
    <property type="taxonomic scope" value="Eukaryota"/>
</dbReference>
<evidence type="ECO:0000256" key="1">
    <source>
        <dbReference type="ARBA" id="ARBA00004251"/>
    </source>
</evidence>
<feature type="chain" id="PRO_5002257408" description="Protein kinase domain-containing protein" evidence="13">
    <location>
        <begin position="24"/>
        <end position="1562"/>
    </location>
</feature>
<comment type="similarity">
    <text evidence="3">Belongs to the RLP family.</text>
</comment>
<keyword evidence="11" id="KW-0675">Receptor</keyword>
<dbReference type="GO" id="GO:1905392">
    <property type="term" value="P:plant organ morphogenesis"/>
    <property type="evidence" value="ECO:0007669"/>
    <property type="project" value="UniProtKB-ARBA"/>
</dbReference>
<evidence type="ECO:0000256" key="3">
    <source>
        <dbReference type="ARBA" id="ARBA00009592"/>
    </source>
</evidence>
<dbReference type="EnsemblPlants" id="Bo3g042800.1">
    <property type="protein sequence ID" value="Bo3g042800.1"/>
    <property type="gene ID" value="Bo3g042800"/>
</dbReference>
<evidence type="ECO:0000256" key="4">
    <source>
        <dbReference type="ARBA" id="ARBA00022475"/>
    </source>
</evidence>
<dbReference type="InterPro" id="IPR032675">
    <property type="entry name" value="LRR_dom_sf"/>
</dbReference>
<dbReference type="InterPro" id="IPR008271">
    <property type="entry name" value="Ser/Thr_kinase_AS"/>
</dbReference>
<dbReference type="Gene3D" id="3.80.10.10">
    <property type="entry name" value="Ribonuclease Inhibitor"/>
    <property type="match status" value="5"/>
</dbReference>
<dbReference type="Pfam" id="PF23598">
    <property type="entry name" value="LRR_14"/>
    <property type="match status" value="1"/>
</dbReference>
<reference evidence="15" key="2">
    <citation type="submission" date="2015-03" db="UniProtKB">
        <authorList>
            <consortium name="EnsemblPlants"/>
        </authorList>
    </citation>
    <scope>IDENTIFICATION</scope>
</reference>
<comment type="subcellular location">
    <subcellularLocation>
        <location evidence="1">Cell membrane</location>
        <topology evidence="1">Single-pass type I membrane protein</topology>
    </subcellularLocation>
</comment>
<dbReference type="Gramene" id="Bo3g042800.1">
    <property type="protein sequence ID" value="Bo3g042800.1"/>
    <property type="gene ID" value="Bo3g042800"/>
</dbReference>
<dbReference type="InterPro" id="IPR001611">
    <property type="entry name" value="Leu-rich_rpt"/>
</dbReference>
<keyword evidence="8" id="KW-0677">Repeat</keyword>
<evidence type="ECO:0000256" key="6">
    <source>
        <dbReference type="ARBA" id="ARBA00022692"/>
    </source>
</evidence>
<evidence type="ECO:0000256" key="13">
    <source>
        <dbReference type="SAM" id="SignalP"/>
    </source>
</evidence>
<evidence type="ECO:0000313" key="16">
    <source>
        <dbReference type="Proteomes" id="UP000032141"/>
    </source>
</evidence>
<proteinExistence type="inferred from homology"/>
<dbReference type="Pfam" id="PF00069">
    <property type="entry name" value="Pkinase"/>
    <property type="match status" value="1"/>
</dbReference>
<dbReference type="InterPro" id="IPR052592">
    <property type="entry name" value="LRR-RLK"/>
</dbReference>
<comment type="similarity">
    <text evidence="2">Belongs to the protein kinase superfamily. Ser/Thr protein kinase family.</text>
</comment>
<feature type="domain" description="Protein kinase" evidence="14">
    <location>
        <begin position="1224"/>
        <end position="1562"/>
    </location>
</feature>
<dbReference type="FunFam" id="3.80.10.10:FF:000719">
    <property type="entry name" value="MDIS1-interacting receptor like kinase 2 isoform A"/>
    <property type="match status" value="1"/>
</dbReference>
<dbReference type="FunFam" id="3.80.10.10:FF:000400">
    <property type="entry name" value="Nuclear pore complex protein NUP107"/>
    <property type="match status" value="1"/>
</dbReference>
<keyword evidence="9" id="KW-1133">Transmembrane helix</keyword>
<dbReference type="PANTHER" id="PTHR48054">
    <property type="entry name" value="RECEPTOR KINASE-LIKE PROTEIN XA21"/>
    <property type="match status" value="1"/>
</dbReference>
<evidence type="ECO:0000256" key="10">
    <source>
        <dbReference type="ARBA" id="ARBA00023136"/>
    </source>
</evidence>
<dbReference type="SUPFAM" id="SSF52058">
    <property type="entry name" value="L domain-like"/>
    <property type="match status" value="3"/>
</dbReference>
<sequence>MSTSHMTLSFLVLFIFKFQDVTAFATTARHLCRPGQRNVLLEFKKVFEIRRSSSKLCNINGRIVGSYPKTESWGNNSDCCYWSGVTCDAKSKDVIKLDLSCSCLHGRFHSNTSLVRLQNLPSLKTLDLSNNYLYGQVPSSIGKLSRLTSLSLSNNRFSGEILPSVENIPRLSFLRLSNNLFSGQIRLWIGNFSHLTFLDLSSNHFAGQIPFSIGVLSQLTSLSLSDNQFSGQIPTSLGNLSHLTSLDFSSNQFSGQIPSSLGKLSHLTYLQLFDNQFSDQIPSSVGNLSHLTSLHFSHNQFSGQIPSSIGKLSRLTSLDCCENSLVGRIPSSFSRLNQLTNLVVNSNKLSGKFPIALLNLTKLSHLSLSNNRFTGTLPPNITTSLSNLEFISAYDNAFVGPLPSSLFNLPALTSIYLTNNQLEGSLKFGNTSSPSSKLRVLSLGSNKFKGPIPSSISKLANLEVLDISHWNSHVDFSIFSLLRSLQRLYLSHLRATPRIDLSAILSCFKSLDLLDLSGNHVFLATNKTTVSDLLPSVVISNLNLSGCGITEFPELLRTQTLLQTLDISNNEIKGQVPGWLWMLPNLGYLDLSNNTFIGFETSTIRKLSSVLGHLFGSNNNFSGEVPSLVCELHSLRTLDLSNNNFSGSIPLCMGNLKSTLSVLNVRQNRLSGCLPGNAFESLRSFDVGHNQLVGKLPRSLVNFSALEVLNVESNMINDTFPFWLNSLQELKVLVLRSNAFHGPVHQAAFLKLQIIDISHNHFSGILPSDYFVNWRKMSSRESETNEDGSNLNYIGEGYYHDSMVLMNKGIKMELVRILEIYTALDFSGNRLEGEIPKSIGLLKELHVLNLSNNSFTGHIPSSMENLTALESLDVSQNNISGEIPQELGKLSYLAYMNFSHNQLVGLVPGGTQFRRQACSSFKDNSGLFGPALDEDCSDIHTPSSPPYETLEVEEEEEEEEDVFCWIAGAIGFVLGLAIGCILCEREGKHFTLRNLHDHEVVSFTWVQFNTLILFQILDASSFNEAPTVDGNADIKALLVFKSQVSGNNRLALGSWNHSTPFCQWKGVTCGRKHKRVTDLDLGGLDLGGIISPAIGNLSFLKSLNLEDNSFGGTIPKEVGMLFRLQQLNMSFNNLKGGGLPSELGSLSSLEVLFLSKNNLSGRLNGTIPQEIMQLESFVQLFVNSNLLTGPLPKDVGRLKHVVVLSVENNRLNGNIPETIGDCLYMEELYLGGNAFDGVIPDIRNLRALTHLNLSNNNLSGNVPEYLANFSTLENLDLSGNNFEGVVPTKGVFQHSGKFSVSGNRNLCGGIPELKLKPCPRNVVSRTRRHSSNKKKIFIGVGIGSSVGTIGSGVSYEELGAATNEFSSRNLIGSGNFGSVFRGLLGPESKAVAVNVLNLKQGAQPRALWRNPIDVASVLDYIHSHCHDPVAHCDLKPSNVLLDNDLTAHVSDFGLARIIDQESFVNQVSSTGVRGTIGYTAPEYGMGGKPAREGDLYSFGILLLEMFTRKRPTDELFVEDFTLRSYTESALADHVLDIADISILSGEVHKKNMSTIAECLKVL</sequence>
<evidence type="ECO:0000256" key="12">
    <source>
        <dbReference type="ARBA" id="ARBA00023180"/>
    </source>
</evidence>
<organism evidence="15 16">
    <name type="scientific">Brassica oleracea var. oleracea</name>
    <dbReference type="NCBI Taxonomy" id="109376"/>
    <lineage>
        <taxon>Eukaryota</taxon>
        <taxon>Viridiplantae</taxon>
        <taxon>Streptophyta</taxon>
        <taxon>Embryophyta</taxon>
        <taxon>Tracheophyta</taxon>
        <taxon>Spermatophyta</taxon>
        <taxon>Magnoliopsida</taxon>
        <taxon>eudicotyledons</taxon>
        <taxon>Gunneridae</taxon>
        <taxon>Pentapetalae</taxon>
        <taxon>rosids</taxon>
        <taxon>malvids</taxon>
        <taxon>Brassicales</taxon>
        <taxon>Brassicaceae</taxon>
        <taxon>Brassiceae</taxon>
        <taxon>Brassica</taxon>
    </lineage>
</organism>
<dbReference type="PROSITE" id="PS50011">
    <property type="entry name" value="PROTEIN_KINASE_DOM"/>
    <property type="match status" value="1"/>
</dbReference>
<name>A0A0D3B7Q7_BRAOL</name>
<dbReference type="Pfam" id="PF13516">
    <property type="entry name" value="LRR_6"/>
    <property type="match status" value="1"/>
</dbReference>
<keyword evidence="4" id="KW-1003">Cell membrane</keyword>
<dbReference type="SMART" id="SM00369">
    <property type="entry name" value="LRR_TYP"/>
    <property type="match status" value="16"/>
</dbReference>
<dbReference type="OMA" id="CEREGKH"/>
<dbReference type="InterPro" id="IPR000719">
    <property type="entry name" value="Prot_kinase_dom"/>
</dbReference>
<dbReference type="GO" id="GO:0005524">
    <property type="term" value="F:ATP binding"/>
    <property type="evidence" value="ECO:0007669"/>
    <property type="project" value="InterPro"/>
</dbReference>
<dbReference type="FunFam" id="3.80.10.10:FF:000111">
    <property type="entry name" value="LRR receptor-like serine/threonine-protein kinase ERECTA"/>
    <property type="match status" value="2"/>
</dbReference>
<dbReference type="SUPFAM" id="SSF56112">
    <property type="entry name" value="Protein kinase-like (PK-like)"/>
    <property type="match status" value="1"/>
</dbReference>
<reference evidence="15 16" key="1">
    <citation type="journal article" date="2014" name="Genome Biol.">
        <title>Transcriptome and methylome profiling reveals relics of genome dominance in the mesopolyploid Brassica oleracea.</title>
        <authorList>
            <person name="Parkin I.A."/>
            <person name="Koh C."/>
            <person name="Tang H."/>
            <person name="Robinson S.J."/>
            <person name="Kagale S."/>
            <person name="Clarke W.E."/>
            <person name="Town C.D."/>
            <person name="Nixon J."/>
            <person name="Krishnakumar V."/>
            <person name="Bidwell S.L."/>
            <person name="Denoeud F."/>
            <person name="Belcram H."/>
            <person name="Links M.G."/>
            <person name="Just J."/>
            <person name="Clarke C."/>
            <person name="Bender T."/>
            <person name="Huebert T."/>
            <person name="Mason A.S."/>
            <person name="Pires J.C."/>
            <person name="Barker G."/>
            <person name="Moore J."/>
            <person name="Walley P.G."/>
            <person name="Manoli S."/>
            <person name="Batley J."/>
            <person name="Edwards D."/>
            <person name="Nelson M.N."/>
            <person name="Wang X."/>
            <person name="Paterson A.H."/>
            <person name="King G."/>
            <person name="Bancroft I."/>
            <person name="Chalhoub B."/>
            <person name="Sharpe A.G."/>
        </authorList>
    </citation>
    <scope>NUCLEOTIDE SEQUENCE</scope>
    <source>
        <strain evidence="15 16">cv. TO1000</strain>
    </source>
</reference>
<evidence type="ECO:0000259" key="14">
    <source>
        <dbReference type="PROSITE" id="PS50011"/>
    </source>
</evidence>
<protein>
    <recommendedName>
        <fullName evidence="14">Protein kinase domain-containing protein</fullName>
    </recommendedName>
</protein>
<dbReference type="GO" id="GO:0004672">
    <property type="term" value="F:protein kinase activity"/>
    <property type="evidence" value="ECO:0007669"/>
    <property type="project" value="InterPro"/>
</dbReference>
<dbReference type="GO" id="GO:0005886">
    <property type="term" value="C:plasma membrane"/>
    <property type="evidence" value="ECO:0007669"/>
    <property type="project" value="UniProtKB-SubCell"/>
</dbReference>
<evidence type="ECO:0000256" key="2">
    <source>
        <dbReference type="ARBA" id="ARBA00008684"/>
    </source>
</evidence>
<dbReference type="Pfam" id="PF13855">
    <property type="entry name" value="LRR_8"/>
    <property type="match status" value="1"/>
</dbReference>
<keyword evidence="10" id="KW-0472">Membrane</keyword>
<dbReference type="SMART" id="SM00365">
    <property type="entry name" value="LRR_SD22"/>
    <property type="match status" value="8"/>
</dbReference>
<keyword evidence="12" id="KW-0325">Glycoprotein</keyword>
<dbReference type="InterPro" id="IPR003591">
    <property type="entry name" value="Leu-rich_rpt_typical-subtyp"/>
</dbReference>
<evidence type="ECO:0000256" key="11">
    <source>
        <dbReference type="ARBA" id="ARBA00023170"/>
    </source>
</evidence>
<dbReference type="GO" id="GO:0030154">
    <property type="term" value="P:cell differentiation"/>
    <property type="evidence" value="ECO:0007669"/>
    <property type="project" value="UniProtKB-ARBA"/>
</dbReference>
<evidence type="ECO:0000256" key="7">
    <source>
        <dbReference type="ARBA" id="ARBA00022729"/>
    </source>
</evidence>
<keyword evidence="16" id="KW-1185">Reference proteome</keyword>
<feature type="signal peptide" evidence="13">
    <location>
        <begin position="1"/>
        <end position="23"/>
    </location>
</feature>
<dbReference type="Proteomes" id="UP000032141">
    <property type="component" value="Chromosome C3"/>
</dbReference>